<gene>
    <name evidence="1" type="ORF">JCGZ_20224</name>
</gene>
<dbReference type="AlphaFoldDB" id="A0A067K562"/>
<keyword evidence="2" id="KW-1185">Reference proteome</keyword>
<name>A0A067K562_JATCU</name>
<accession>A0A067K562</accession>
<evidence type="ECO:0000313" key="2">
    <source>
        <dbReference type="Proteomes" id="UP000027138"/>
    </source>
</evidence>
<dbReference type="EMBL" id="KK914848">
    <property type="protein sequence ID" value="KDP27400.1"/>
    <property type="molecule type" value="Genomic_DNA"/>
</dbReference>
<protein>
    <submittedName>
        <fullName evidence="1">Uncharacterized protein</fullName>
    </submittedName>
</protein>
<organism evidence="1 2">
    <name type="scientific">Jatropha curcas</name>
    <name type="common">Barbados nut</name>
    <dbReference type="NCBI Taxonomy" id="180498"/>
    <lineage>
        <taxon>Eukaryota</taxon>
        <taxon>Viridiplantae</taxon>
        <taxon>Streptophyta</taxon>
        <taxon>Embryophyta</taxon>
        <taxon>Tracheophyta</taxon>
        <taxon>Spermatophyta</taxon>
        <taxon>Magnoliopsida</taxon>
        <taxon>eudicotyledons</taxon>
        <taxon>Gunneridae</taxon>
        <taxon>Pentapetalae</taxon>
        <taxon>rosids</taxon>
        <taxon>fabids</taxon>
        <taxon>Malpighiales</taxon>
        <taxon>Euphorbiaceae</taxon>
        <taxon>Crotonoideae</taxon>
        <taxon>Jatropheae</taxon>
        <taxon>Jatropha</taxon>
    </lineage>
</organism>
<proteinExistence type="predicted"/>
<evidence type="ECO:0000313" key="1">
    <source>
        <dbReference type="EMBL" id="KDP27400.1"/>
    </source>
</evidence>
<sequence>MGVFSLSPPLLVLEVSPLQSVEKYLQVVLTAPLDLVLLKPHPPLFLLDLVLLEPHPPLLWRRVTHFHLPETSS</sequence>
<dbReference type="Proteomes" id="UP000027138">
    <property type="component" value="Unassembled WGS sequence"/>
</dbReference>
<reference evidence="1 2" key="1">
    <citation type="journal article" date="2014" name="PLoS ONE">
        <title>Global Analysis of Gene Expression Profiles in Physic Nut (Jatropha curcas L.) Seedlings Exposed to Salt Stress.</title>
        <authorList>
            <person name="Zhang L."/>
            <person name="Zhang C."/>
            <person name="Wu P."/>
            <person name="Chen Y."/>
            <person name="Li M."/>
            <person name="Jiang H."/>
            <person name="Wu G."/>
        </authorList>
    </citation>
    <scope>NUCLEOTIDE SEQUENCE [LARGE SCALE GENOMIC DNA]</scope>
    <source>
        <strain evidence="2">cv. GZQX0401</strain>
        <tissue evidence="1">Young leaves</tissue>
    </source>
</reference>